<keyword evidence="1" id="KW-1133">Transmembrane helix</keyword>
<sequence>MKNFKPMTKQKGYISAEWAIIGVLALGLLAYNISKSEPLAANGKEQKYNDAFTTIISQARIKAEGRTDGFATFDIEDLSDEGYISEDFGDGSGTNFDGGDWSMATSTVDQLIVSANGLQDDICARVAEKWAVHTSATCTSGTVTVSVR</sequence>
<evidence type="ECO:0000313" key="3">
    <source>
        <dbReference type="EMBL" id="OES25675.1"/>
    </source>
</evidence>
<reference evidence="3 5" key="2">
    <citation type="submission" date="2016-09" db="EMBL/GenBank/DDBJ databases">
        <title>Draft Genome Sequence of four Alteromonas macleodii strains isolated from copper coupons and grown long-term at elevated copper levels.</title>
        <authorList>
            <person name="Cusick K."/>
            <person name="Dale J."/>
            <person name="Little B."/>
            <person name="Biffinger J."/>
        </authorList>
    </citation>
    <scope>NUCLEOTIDE SEQUENCE [LARGE SCALE GENOMIC DNA]</scope>
    <source>
        <strain evidence="3 5">KCP01</strain>
    </source>
</reference>
<name>A0A126PZR2_ALTMA</name>
<accession>A0A126PZR2</accession>
<evidence type="ECO:0000313" key="5">
    <source>
        <dbReference type="Proteomes" id="UP000095392"/>
    </source>
</evidence>
<keyword evidence="1" id="KW-0472">Membrane</keyword>
<dbReference type="AlphaFoldDB" id="A0A126PZR2"/>
<evidence type="ECO:0000256" key="1">
    <source>
        <dbReference type="SAM" id="Phobius"/>
    </source>
</evidence>
<dbReference type="RefSeq" id="WP_061095085.1">
    <property type="nucleotide sequence ID" value="NZ_CP014323.1"/>
</dbReference>
<dbReference type="OrthoDB" id="6384986at2"/>
<dbReference type="Proteomes" id="UP000063991">
    <property type="component" value="Chromosome"/>
</dbReference>
<keyword evidence="5" id="KW-1185">Reference proteome</keyword>
<dbReference type="PATRIC" id="fig|28108.61.peg.4477"/>
<gene>
    <name evidence="2" type="ORF">AVL55_10420</name>
    <name evidence="3" type="ORF">BFV95_4357</name>
</gene>
<feature type="transmembrane region" description="Helical" evidence="1">
    <location>
        <begin position="12"/>
        <end position="31"/>
    </location>
</feature>
<proteinExistence type="predicted"/>
<evidence type="ECO:0000313" key="4">
    <source>
        <dbReference type="Proteomes" id="UP000063991"/>
    </source>
</evidence>
<dbReference type="EMBL" id="CP014323">
    <property type="protein sequence ID" value="AMJ98546.1"/>
    <property type="molecule type" value="Genomic_DNA"/>
</dbReference>
<keyword evidence="1" id="KW-0812">Transmembrane</keyword>
<protein>
    <submittedName>
        <fullName evidence="2">Uncharacterized protein</fullName>
    </submittedName>
</protein>
<dbReference type="Proteomes" id="UP000095392">
    <property type="component" value="Unassembled WGS sequence"/>
</dbReference>
<dbReference type="EMBL" id="MIPY01000041">
    <property type="protein sequence ID" value="OES25675.1"/>
    <property type="molecule type" value="Genomic_DNA"/>
</dbReference>
<organism evidence="2 4">
    <name type="scientific">Alteromonas macleodii</name>
    <name type="common">Pseudoalteromonas macleodii</name>
    <dbReference type="NCBI Taxonomy" id="28108"/>
    <lineage>
        <taxon>Bacteria</taxon>
        <taxon>Pseudomonadati</taxon>
        <taxon>Pseudomonadota</taxon>
        <taxon>Gammaproteobacteria</taxon>
        <taxon>Alteromonadales</taxon>
        <taxon>Alteromonadaceae</taxon>
        <taxon>Alteromonas/Salinimonas group</taxon>
        <taxon>Alteromonas</taxon>
    </lineage>
</organism>
<evidence type="ECO:0000313" key="2">
    <source>
        <dbReference type="EMBL" id="AMJ98546.1"/>
    </source>
</evidence>
<reference evidence="2 4" key="1">
    <citation type="submission" date="2015-12" db="EMBL/GenBank/DDBJ databases">
        <authorList>
            <person name="Shamseldin A."/>
            <person name="Moawad H."/>
            <person name="Abd El-Rahim W.M."/>
            <person name="Sadowsky M.J."/>
        </authorList>
    </citation>
    <scope>NUCLEOTIDE SEQUENCE [LARGE SCALE GENOMIC DNA]</scope>
    <source>
        <strain evidence="2 4">D7</strain>
    </source>
</reference>
<dbReference type="GeneID" id="56269335"/>